<sequence>MDKAKMNLDKWIFTENPTIFFENTPVGRCKKEVWDMSEEEVDRVLREDYGIPAPPELDKAGSYIQTTPRGEQIENRRKSDIVFVPVACTENHGMHLPTGQDLFQVTMFLEGMKRHLAKQGKVLNIAWPCLLYGGHPYHHIGMPGTVIMPQEVVVETVVHVMAGLWDDGYRKIILVNNHGQLWNLVTGLQQFTKRYQVPGIFEVFDWHRSVREFFQPNNGQENSMETPFNHACESETSLGLLGFPDMIDMSRAVDTKPEPFLDTGWFDNSTDNYHRPHRWDEGEGHAAIERYATPEGCVGTPTIATADKAKRPILAICRMLELLYDEISTKYPAGEVPKAETMTMRTSEEIAPFLKEPLSEGWKSIWQLPKIGPAESL</sequence>
<proteinExistence type="inferred from homology"/>
<comment type="similarity">
    <text evidence="5">Belongs to the creatininase superfamily.</text>
</comment>
<dbReference type="GO" id="GO:0046872">
    <property type="term" value="F:metal ion binding"/>
    <property type="evidence" value="ECO:0007669"/>
    <property type="project" value="UniProtKB-KW"/>
</dbReference>
<comment type="caution">
    <text evidence="6">The sequence shown here is derived from an EMBL/GenBank/DDBJ whole genome shotgun (WGS) entry which is preliminary data.</text>
</comment>
<dbReference type="InterPro" id="IPR003785">
    <property type="entry name" value="Creatininase/forma_Hydrolase"/>
</dbReference>
<name>A0A7X2P8I6_9FIRM</name>
<keyword evidence="2" id="KW-0479">Metal-binding</keyword>
<evidence type="ECO:0000313" key="7">
    <source>
        <dbReference type="Proteomes" id="UP000466864"/>
    </source>
</evidence>
<gene>
    <name evidence="6" type="ORF">FYJ60_07785</name>
</gene>
<dbReference type="PANTHER" id="PTHR35005:SF1">
    <property type="entry name" value="2-AMINO-5-FORMYLAMINO-6-RIBOSYLAMINOPYRIMIDIN-4(3H)-ONE 5'-MONOPHOSPHATE DEFORMYLASE"/>
    <property type="match status" value="1"/>
</dbReference>
<keyword evidence="7" id="KW-1185">Reference proteome</keyword>
<evidence type="ECO:0000256" key="3">
    <source>
        <dbReference type="ARBA" id="ARBA00022801"/>
    </source>
</evidence>
<evidence type="ECO:0000256" key="1">
    <source>
        <dbReference type="ARBA" id="ARBA00001947"/>
    </source>
</evidence>
<dbReference type="NCBIfam" id="NF041098">
    <property type="entry name" value="diketo_inos_hlase_IolN"/>
    <property type="match status" value="1"/>
</dbReference>
<keyword evidence="3" id="KW-0378">Hydrolase</keyword>
<dbReference type="PANTHER" id="PTHR35005">
    <property type="entry name" value="3-DEHYDRO-SCYLLO-INOSOSE HYDROLASE"/>
    <property type="match status" value="1"/>
</dbReference>
<reference evidence="6 7" key="1">
    <citation type="submission" date="2019-08" db="EMBL/GenBank/DDBJ databases">
        <title>In-depth cultivation of the pig gut microbiome towards novel bacterial diversity and tailored functional studies.</title>
        <authorList>
            <person name="Wylensek D."/>
            <person name="Hitch T.C.A."/>
            <person name="Clavel T."/>
        </authorList>
    </citation>
    <scope>NUCLEOTIDE SEQUENCE [LARGE SCALE GENOMIC DNA]</scope>
    <source>
        <strain evidence="6 7">Oil+RF-744-WCA-WT-13</strain>
    </source>
</reference>
<dbReference type="InterPro" id="IPR024087">
    <property type="entry name" value="Creatininase-like_sf"/>
</dbReference>
<protein>
    <submittedName>
        <fullName evidence="6">Creatininase family protein</fullName>
    </submittedName>
</protein>
<dbReference type="AlphaFoldDB" id="A0A7X2P8I6"/>
<accession>A0A7X2P8I6</accession>
<dbReference type="RefSeq" id="WP_154458129.1">
    <property type="nucleotide sequence ID" value="NZ_VUMV01000005.1"/>
</dbReference>
<dbReference type="Proteomes" id="UP000466864">
    <property type="component" value="Unassembled WGS sequence"/>
</dbReference>
<evidence type="ECO:0000313" key="6">
    <source>
        <dbReference type="EMBL" id="MST82214.1"/>
    </source>
</evidence>
<dbReference type="GO" id="GO:0016811">
    <property type="term" value="F:hydrolase activity, acting on carbon-nitrogen (but not peptide) bonds, in linear amides"/>
    <property type="evidence" value="ECO:0007669"/>
    <property type="project" value="TreeGrafter"/>
</dbReference>
<dbReference type="Pfam" id="PF02633">
    <property type="entry name" value="Creatininase"/>
    <property type="match status" value="1"/>
</dbReference>
<dbReference type="SUPFAM" id="SSF102215">
    <property type="entry name" value="Creatininase"/>
    <property type="match status" value="1"/>
</dbReference>
<keyword evidence="4" id="KW-0862">Zinc</keyword>
<comment type="cofactor">
    <cofactor evidence="1">
        <name>Zn(2+)</name>
        <dbReference type="ChEBI" id="CHEBI:29105"/>
    </cofactor>
</comment>
<organism evidence="6 7">
    <name type="scientific">Bilifractor porci</name>
    <dbReference type="NCBI Taxonomy" id="2606636"/>
    <lineage>
        <taxon>Bacteria</taxon>
        <taxon>Bacillati</taxon>
        <taxon>Bacillota</taxon>
        <taxon>Clostridia</taxon>
        <taxon>Lachnospirales</taxon>
        <taxon>Lachnospiraceae</taxon>
        <taxon>Bilifractor</taxon>
    </lineage>
</organism>
<evidence type="ECO:0000256" key="2">
    <source>
        <dbReference type="ARBA" id="ARBA00022723"/>
    </source>
</evidence>
<dbReference type="GO" id="GO:0009231">
    <property type="term" value="P:riboflavin biosynthetic process"/>
    <property type="evidence" value="ECO:0007669"/>
    <property type="project" value="TreeGrafter"/>
</dbReference>
<evidence type="ECO:0000256" key="5">
    <source>
        <dbReference type="ARBA" id="ARBA00024029"/>
    </source>
</evidence>
<dbReference type="InterPro" id="IPR049842">
    <property type="entry name" value="Diketo_inos_hlase_IolN"/>
</dbReference>
<dbReference type="EMBL" id="VUMV01000005">
    <property type="protein sequence ID" value="MST82214.1"/>
    <property type="molecule type" value="Genomic_DNA"/>
</dbReference>
<evidence type="ECO:0000256" key="4">
    <source>
        <dbReference type="ARBA" id="ARBA00022833"/>
    </source>
</evidence>
<dbReference type="Gene3D" id="3.40.50.10310">
    <property type="entry name" value="Creatininase"/>
    <property type="match status" value="1"/>
</dbReference>